<dbReference type="EC" id="3.1.-.-" evidence="5"/>
<dbReference type="CDD" id="cd16964">
    <property type="entry name" value="YqgF"/>
    <property type="match status" value="1"/>
</dbReference>
<dbReference type="InterPro" id="IPR006641">
    <property type="entry name" value="YqgF/RNaseH-like_dom"/>
</dbReference>
<gene>
    <name evidence="7" type="primary">ruvX</name>
    <name evidence="7" type="ORF">FZC35_00210</name>
</gene>
<comment type="subcellular location">
    <subcellularLocation>
        <location evidence="5">Cytoplasm</location>
    </subcellularLocation>
</comment>
<keyword evidence="2 5" id="KW-0690">Ribosome biogenesis</keyword>
<reference evidence="7 8" key="1">
    <citation type="submission" date="2019-08" db="EMBL/GenBank/DDBJ databases">
        <title>Highly reduced genomes of protist endosymbionts show evolutionary convergence.</title>
        <authorList>
            <person name="George E."/>
            <person name="Husnik F."/>
            <person name="Tashyreva D."/>
            <person name="Prokopchuk G."/>
            <person name="Horak A."/>
            <person name="Kwong W.K."/>
            <person name="Lukes J."/>
            <person name="Keeling P.J."/>
        </authorList>
    </citation>
    <scope>NUCLEOTIDE SEQUENCE [LARGE SCALE GENOMIC DNA]</scope>
    <source>
        <strain evidence="7">1605</strain>
    </source>
</reference>
<organism evidence="7 8">
    <name type="scientific">Candidatus Cytomitobacter indipagum</name>
    <dbReference type="NCBI Taxonomy" id="2601575"/>
    <lineage>
        <taxon>Bacteria</taxon>
        <taxon>Pseudomonadati</taxon>
        <taxon>Pseudomonadota</taxon>
        <taxon>Alphaproteobacteria</taxon>
        <taxon>Holosporales</taxon>
        <taxon>Holosporaceae</taxon>
        <taxon>Candidatus Cytomitobacter</taxon>
    </lineage>
</organism>
<evidence type="ECO:0000256" key="4">
    <source>
        <dbReference type="ARBA" id="ARBA00022801"/>
    </source>
</evidence>
<dbReference type="GO" id="GO:0004518">
    <property type="term" value="F:nuclease activity"/>
    <property type="evidence" value="ECO:0007669"/>
    <property type="project" value="UniProtKB-KW"/>
</dbReference>
<dbReference type="SUPFAM" id="SSF53098">
    <property type="entry name" value="Ribonuclease H-like"/>
    <property type="match status" value="1"/>
</dbReference>
<evidence type="ECO:0000313" key="8">
    <source>
        <dbReference type="Proteomes" id="UP000325155"/>
    </source>
</evidence>
<dbReference type="GO" id="GO:0016788">
    <property type="term" value="F:hydrolase activity, acting on ester bonds"/>
    <property type="evidence" value="ECO:0007669"/>
    <property type="project" value="UniProtKB-UniRule"/>
</dbReference>
<feature type="domain" description="YqgF/RNase H-like" evidence="6">
    <location>
        <begin position="46"/>
        <end position="144"/>
    </location>
</feature>
<evidence type="ECO:0000313" key="7">
    <source>
        <dbReference type="EMBL" id="QEK37815.1"/>
    </source>
</evidence>
<evidence type="ECO:0000259" key="6">
    <source>
        <dbReference type="SMART" id="SM00732"/>
    </source>
</evidence>
<evidence type="ECO:0000256" key="5">
    <source>
        <dbReference type="HAMAP-Rule" id="MF_00651"/>
    </source>
</evidence>
<dbReference type="GO" id="GO:0000967">
    <property type="term" value="P:rRNA 5'-end processing"/>
    <property type="evidence" value="ECO:0007669"/>
    <property type="project" value="UniProtKB-UniRule"/>
</dbReference>
<dbReference type="InterPro" id="IPR012337">
    <property type="entry name" value="RNaseH-like_sf"/>
</dbReference>
<keyword evidence="4 5" id="KW-0378">Hydrolase</keyword>
<dbReference type="Proteomes" id="UP000325155">
    <property type="component" value="Chromosome"/>
</dbReference>
<dbReference type="Gene3D" id="3.30.420.140">
    <property type="entry name" value="YqgF/RNase H-like domain"/>
    <property type="match status" value="1"/>
</dbReference>
<dbReference type="GO" id="GO:0005829">
    <property type="term" value="C:cytosol"/>
    <property type="evidence" value="ECO:0007669"/>
    <property type="project" value="TreeGrafter"/>
</dbReference>
<evidence type="ECO:0000256" key="2">
    <source>
        <dbReference type="ARBA" id="ARBA00022517"/>
    </source>
</evidence>
<comment type="similarity">
    <text evidence="5">Belongs to the YqgF HJR family.</text>
</comment>
<evidence type="ECO:0000256" key="1">
    <source>
        <dbReference type="ARBA" id="ARBA00022490"/>
    </source>
</evidence>
<dbReference type="NCBIfam" id="TIGR00250">
    <property type="entry name" value="RNAse_H_YqgF"/>
    <property type="match status" value="1"/>
</dbReference>
<keyword evidence="3 5" id="KW-0540">Nuclease</keyword>
<dbReference type="OrthoDB" id="9796140at2"/>
<proteinExistence type="inferred from homology"/>
<dbReference type="InterPro" id="IPR005227">
    <property type="entry name" value="YqgF"/>
</dbReference>
<dbReference type="Pfam" id="PF03652">
    <property type="entry name" value="RuvX"/>
    <property type="match status" value="1"/>
</dbReference>
<dbReference type="PANTHER" id="PTHR33317:SF4">
    <property type="entry name" value="POLYNUCLEOTIDYL TRANSFERASE, RIBONUCLEASE H-LIKE SUPERFAMILY PROTEIN"/>
    <property type="match status" value="1"/>
</dbReference>
<accession>A0A5C0UCS7</accession>
<dbReference type="RefSeq" id="WP_148980662.1">
    <property type="nucleotide sequence ID" value="NZ_CP043315.1"/>
</dbReference>
<keyword evidence="8" id="KW-1185">Reference proteome</keyword>
<keyword evidence="1 5" id="KW-0963">Cytoplasm</keyword>
<dbReference type="SMART" id="SM00732">
    <property type="entry name" value="YqgFc"/>
    <property type="match status" value="1"/>
</dbReference>
<dbReference type="AlphaFoldDB" id="A0A5C0UCS7"/>
<protein>
    <recommendedName>
        <fullName evidence="5">Putative pre-16S rRNA nuclease</fullName>
        <ecNumber evidence="5">3.1.-.-</ecNumber>
    </recommendedName>
</protein>
<dbReference type="HAMAP" id="MF_00651">
    <property type="entry name" value="Nuclease_YqgF"/>
    <property type="match status" value="1"/>
</dbReference>
<dbReference type="KEGG" id="cip:FZC35_00210"/>
<evidence type="ECO:0000256" key="3">
    <source>
        <dbReference type="ARBA" id="ARBA00022722"/>
    </source>
</evidence>
<dbReference type="PANTHER" id="PTHR33317">
    <property type="entry name" value="POLYNUCLEOTIDYL TRANSFERASE, RIBONUCLEASE H-LIKE SUPERFAMILY PROTEIN"/>
    <property type="match status" value="1"/>
</dbReference>
<dbReference type="InterPro" id="IPR037027">
    <property type="entry name" value="YqgF/RNaseH-like_dom_sf"/>
</dbReference>
<sequence length="174" mass="19134">MQTIDSISKSEDKISIEKDSIEGASSIASESGNNISISEESIPTSGVLIGLDYGEVRTGVAFCDYNQELAIPNGVYGPKKFIVDIVLQLIKERDVVGVIIGWPLNMKGEEAFQCKETQKFIDNLQKSWKGPIVKRDERCTSSYVSSMYSGGHKLETDDALSAMTILESFIGRKK</sequence>
<comment type="function">
    <text evidence="5">Could be a nuclease involved in processing of the 5'-end of pre-16S rRNA.</text>
</comment>
<name>A0A5C0UCS7_9PROT</name>
<dbReference type="EMBL" id="CP043315">
    <property type="protein sequence ID" value="QEK37815.1"/>
    <property type="molecule type" value="Genomic_DNA"/>
</dbReference>